<organism evidence="2 3">
    <name type="scientific">Haemonchus contortus</name>
    <name type="common">Barber pole worm</name>
    <dbReference type="NCBI Taxonomy" id="6289"/>
    <lineage>
        <taxon>Eukaryota</taxon>
        <taxon>Metazoa</taxon>
        <taxon>Ecdysozoa</taxon>
        <taxon>Nematoda</taxon>
        <taxon>Chromadorea</taxon>
        <taxon>Rhabditida</taxon>
        <taxon>Rhabditina</taxon>
        <taxon>Rhabditomorpha</taxon>
        <taxon>Strongyloidea</taxon>
        <taxon>Trichostrongylidae</taxon>
        <taxon>Haemonchus</taxon>
    </lineage>
</organism>
<feature type="compositionally biased region" description="Basic and acidic residues" evidence="1">
    <location>
        <begin position="34"/>
        <end position="44"/>
    </location>
</feature>
<proteinExistence type="predicted"/>
<protein>
    <submittedName>
        <fullName evidence="3">Uncharacterized protein</fullName>
    </submittedName>
</protein>
<evidence type="ECO:0000313" key="2">
    <source>
        <dbReference type="Proteomes" id="UP000025227"/>
    </source>
</evidence>
<evidence type="ECO:0000313" key="3">
    <source>
        <dbReference type="WBParaSite" id="HCON_00049150-00001"/>
    </source>
</evidence>
<reference evidence="3" key="1">
    <citation type="submission" date="2020-12" db="UniProtKB">
        <authorList>
            <consortium name="WormBaseParasite"/>
        </authorList>
    </citation>
    <scope>IDENTIFICATION</scope>
    <source>
        <strain evidence="3">MHco3</strain>
    </source>
</reference>
<dbReference type="PANTHER" id="PTHR37984">
    <property type="entry name" value="PROTEIN CBG26694"/>
    <property type="match status" value="1"/>
</dbReference>
<dbReference type="WBParaSite" id="HCON_00049150-00001">
    <property type="protein sequence ID" value="HCON_00049150-00001"/>
    <property type="gene ID" value="HCON_00049150"/>
</dbReference>
<name>A0A7I4Y456_HAECO</name>
<dbReference type="PANTHER" id="PTHR37984:SF5">
    <property type="entry name" value="PROTEIN NYNRIN-LIKE"/>
    <property type="match status" value="1"/>
</dbReference>
<sequence length="235" mass="26749">MTFAPSTVSDTSRLRHFTHSLTVRQSGLSTPSKETSKNEGKSIADRSSQNFLLTYRKTPCPSSPGEQSPAELLLGRQIRTRHNPLKPCAITNPRKRNQKMEEQYNRHHGARQNQFNIRDFVWTQDYRSGWPKQTPGQVLQRNGDRLYDIAVNGEIWRRHANQLRLHVNSDKHTSVPTTELAELQLLPMSAPVNLTEESETTQPTVAVRPQRTPAMDSITRTTLFETQGVIGQRPT</sequence>
<evidence type="ECO:0000256" key="1">
    <source>
        <dbReference type="SAM" id="MobiDB-lite"/>
    </source>
</evidence>
<dbReference type="OrthoDB" id="5872728at2759"/>
<accession>A0A7I4Y456</accession>
<dbReference type="AlphaFoldDB" id="A0A7I4Y456"/>
<feature type="compositionally biased region" description="Polar residues" evidence="1">
    <location>
        <begin position="19"/>
        <end position="33"/>
    </location>
</feature>
<dbReference type="Proteomes" id="UP000025227">
    <property type="component" value="Unplaced"/>
</dbReference>
<dbReference type="InterPro" id="IPR050951">
    <property type="entry name" value="Retrovirus_Pol_polyprotein"/>
</dbReference>
<feature type="region of interest" description="Disordered" evidence="1">
    <location>
        <begin position="1"/>
        <end position="48"/>
    </location>
</feature>
<keyword evidence="2" id="KW-1185">Reference proteome</keyword>
<feature type="compositionally biased region" description="Polar residues" evidence="1">
    <location>
        <begin position="1"/>
        <end position="11"/>
    </location>
</feature>